<feature type="non-terminal residue" evidence="2">
    <location>
        <position position="288"/>
    </location>
</feature>
<protein>
    <submittedName>
        <fullName evidence="2">Uncharacterized protein</fullName>
    </submittedName>
</protein>
<dbReference type="SUPFAM" id="SSF143503">
    <property type="entry name" value="PUG domain-like"/>
    <property type="match status" value="1"/>
</dbReference>
<proteinExistence type="predicted"/>
<evidence type="ECO:0000313" key="2">
    <source>
        <dbReference type="EMBL" id="ETO34306.1"/>
    </source>
</evidence>
<dbReference type="CDD" id="cd09212">
    <property type="entry name" value="PUB"/>
    <property type="match status" value="1"/>
</dbReference>
<accession>X6P7Z5</accession>
<organism evidence="2 3">
    <name type="scientific">Reticulomyxa filosa</name>
    <dbReference type="NCBI Taxonomy" id="46433"/>
    <lineage>
        <taxon>Eukaryota</taxon>
        <taxon>Sar</taxon>
        <taxon>Rhizaria</taxon>
        <taxon>Retaria</taxon>
        <taxon>Foraminifera</taxon>
        <taxon>Monothalamids</taxon>
        <taxon>Reticulomyxidae</taxon>
        <taxon>Reticulomyxa</taxon>
    </lineage>
</organism>
<name>X6P7Z5_RETFI</name>
<sequence>MLSIEELQQKKKQIETELLAELNENEKVKISVQERVWKAMSQIKGGKESDEMLRLMLEYISNVLQQGSNPKHCQIRVGNKMFQKKIGTCNWKWQAMELFRMAERDLRKVLEDHLIISEPASFQQISKLSDVWFLLQVKLWLDAYDESYKRSKPFKIPDLLSIALANFFQEAVLQSKQSTVHEIGFQTHLMQSLHAVDVRSRYDNYATALSTLPQFFAINNNGLDDFYTSWVCCKLFHVTYFGDSESTPNESTYNEENDQEDSKQTDAEENNINAKSFLFFFFIKKKKK</sequence>
<feature type="region of interest" description="Disordered" evidence="1">
    <location>
        <begin position="246"/>
        <end position="270"/>
    </location>
</feature>
<reference evidence="2 3" key="1">
    <citation type="journal article" date="2013" name="Curr. Biol.">
        <title>The Genome of the Foraminiferan Reticulomyxa filosa.</title>
        <authorList>
            <person name="Glockner G."/>
            <person name="Hulsmann N."/>
            <person name="Schleicher M."/>
            <person name="Noegel A.A."/>
            <person name="Eichinger L."/>
            <person name="Gallinger C."/>
            <person name="Pawlowski J."/>
            <person name="Sierra R."/>
            <person name="Euteneuer U."/>
            <person name="Pillet L."/>
            <person name="Moustafa A."/>
            <person name="Platzer M."/>
            <person name="Groth M."/>
            <person name="Szafranski K."/>
            <person name="Schliwa M."/>
        </authorList>
    </citation>
    <scope>NUCLEOTIDE SEQUENCE [LARGE SCALE GENOMIC DNA]</scope>
</reference>
<dbReference type="Proteomes" id="UP000023152">
    <property type="component" value="Unassembled WGS sequence"/>
</dbReference>
<dbReference type="EMBL" id="ASPP01002688">
    <property type="protein sequence ID" value="ETO34306.1"/>
    <property type="molecule type" value="Genomic_DNA"/>
</dbReference>
<dbReference type="AlphaFoldDB" id="X6P7Z5"/>
<dbReference type="InterPro" id="IPR036339">
    <property type="entry name" value="PUB-like_dom_sf"/>
</dbReference>
<keyword evidence="3" id="KW-1185">Reference proteome</keyword>
<evidence type="ECO:0000256" key="1">
    <source>
        <dbReference type="SAM" id="MobiDB-lite"/>
    </source>
</evidence>
<evidence type="ECO:0000313" key="3">
    <source>
        <dbReference type="Proteomes" id="UP000023152"/>
    </source>
</evidence>
<comment type="caution">
    <text evidence="2">The sequence shown here is derived from an EMBL/GenBank/DDBJ whole genome shotgun (WGS) entry which is preliminary data.</text>
</comment>
<gene>
    <name evidence="2" type="ORF">RFI_02787</name>
</gene>
<dbReference type="Gene3D" id="1.20.58.2190">
    <property type="match status" value="1"/>
</dbReference>